<dbReference type="InterPro" id="IPR051598">
    <property type="entry name" value="TSUP/Inactive_protease-like"/>
</dbReference>
<comment type="caution">
    <text evidence="6">The sequence shown here is derived from an EMBL/GenBank/DDBJ whole genome shotgun (WGS) entry which is preliminary data.</text>
</comment>
<dbReference type="Proteomes" id="UP000295304">
    <property type="component" value="Unassembled WGS sequence"/>
</dbReference>
<comment type="similarity">
    <text evidence="5">Belongs to the 4-toluene sulfonate uptake permease (TSUP) (TC 2.A.102) family.</text>
</comment>
<dbReference type="PANTHER" id="PTHR43701:SF12">
    <property type="entry name" value="MEMBRANE TRANSPORTER PROTEIN YTNM-RELATED"/>
    <property type="match status" value="1"/>
</dbReference>
<evidence type="ECO:0000256" key="4">
    <source>
        <dbReference type="ARBA" id="ARBA00023136"/>
    </source>
</evidence>
<keyword evidence="5" id="KW-1003">Cell membrane</keyword>
<keyword evidence="4 5" id="KW-0472">Membrane</keyword>
<dbReference type="InterPro" id="IPR002781">
    <property type="entry name" value="TM_pro_TauE-like"/>
</dbReference>
<feature type="transmembrane region" description="Helical" evidence="5">
    <location>
        <begin position="201"/>
        <end position="224"/>
    </location>
</feature>
<dbReference type="Pfam" id="PF01925">
    <property type="entry name" value="TauE"/>
    <property type="match status" value="1"/>
</dbReference>
<accession>A0A4R3JER6</accession>
<dbReference type="RefSeq" id="WP_132938243.1">
    <property type="nucleotide sequence ID" value="NZ_CP119676.1"/>
</dbReference>
<feature type="transmembrane region" description="Helical" evidence="5">
    <location>
        <begin position="83"/>
        <end position="104"/>
    </location>
</feature>
<evidence type="ECO:0000256" key="5">
    <source>
        <dbReference type="RuleBase" id="RU363041"/>
    </source>
</evidence>
<feature type="transmembrane region" description="Helical" evidence="5">
    <location>
        <begin position="116"/>
        <end position="138"/>
    </location>
</feature>
<protein>
    <recommendedName>
        <fullName evidence="5">Probable membrane transporter protein</fullName>
    </recommendedName>
</protein>
<evidence type="ECO:0000256" key="3">
    <source>
        <dbReference type="ARBA" id="ARBA00022989"/>
    </source>
</evidence>
<dbReference type="GO" id="GO:0005886">
    <property type="term" value="C:plasma membrane"/>
    <property type="evidence" value="ECO:0007669"/>
    <property type="project" value="UniProtKB-SubCell"/>
</dbReference>
<dbReference type="AlphaFoldDB" id="A0A4R3JER6"/>
<name>A0A4R3JER6_9PROT</name>
<reference evidence="6 7" key="1">
    <citation type="submission" date="2019-03" db="EMBL/GenBank/DDBJ databases">
        <title>Genomic Encyclopedia of Type Strains, Phase IV (KMG-IV): sequencing the most valuable type-strain genomes for metagenomic binning, comparative biology and taxonomic classification.</title>
        <authorList>
            <person name="Goeker M."/>
        </authorList>
    </citation>
    <scope>NUCLEOTIDE SEQUENCE [LARGE SCALE GENOMIC DNA]</scope>
    <source>
        <strain evidence="6 7">DSM 101688</strain>
    </source>
</reference>
<proteinExistence type="inferred from homology"/>
<keyword evidence="3 5" id="KW-1133">Transmembrane helix</keyword>
<feature type="transmembrane region" description="Helical" evidence="5">
    <location>
        <begin position="12"/>
        <end position="38"/>
    </location>
</feature>
<feature type="transmembrane region" description="Helical" evidence="5">
    <location>
        <begin position="236"/>
        <end position="257"/>
    </location>
</feature>
<feature type="transmembrane region" description="Helical" evidence="5">
    <location>
        <begin position="269"/>
        <end position="290"/>
    </location>
</feature>
<dbReference type="OrthoDB" id="9779078at2"/>
<dbReference type="EMBL" id="SLZW01000002">
    <property type="protein sequence ID" value="TCS64297.1"/>
    <property type="molecule type" value="Genomic_DNA"/>
</dbReference>
<feature type="transmembrane region" description="Helical" evidence="5">
    <location>
        <begin position="44"/>
        <end position="71"/>
    </location>
</feature>
<keyword evidence="2 5" id="KW-0812">Transmembrane</keyword>
<comment type="subcellular location">
    <subcellularLocation>
        <location evidence="5">Cell membrane</location>
        <topology evidence="5">Multi-pass membrane protein</topology>
    </subcellularLocation>
    <subcellularLocation>
        <location evidence="1">Membrane</location>
        <topology evidence="1">Multi-pass membrane protein</topology>
    </subcellularLocation>
</comment>
<evidence type="ECO:0000313" key="6">
    <source>
        <dbReference type="EMBL" id="TCS64297.1"/>
    </source>
</evidence>
<organism evidence="6 7">
    <name type="scientific">Varunaivibrio sulfuroxidans</name>
    <dbReference type="NCBI Taxonomy" id="1773489"/>
    <lineage>
        <taxon>Bacteria</taxon>
        <taxon>Pseudomonadati</taxon>
        <taxon>Pseudomonadota</taxon>
        <taxon>Alphaproteobacteria</taxon>
        <taxon>Rhodospirillales</taxon>
        <taxon>Magnetovibrionaceae</taxon>
        <taxon>Varunaivibrio</taxon>
    </lineage>
</organism>
<dbReference type="PANTHER" id="PTHR43701">
    <property type="entry name" value="MEMBRANE TRANSPORTER PROTEIN MJ0441-RELATED"/>
    <property type="match status" value="1"/>
</dbReference>
<gene>
    <name evidence="6" type="ORF">EDD55_102340</name>
</gene>
<feature type="transmembrane region" description="Helical" evidence="5">
    <location>
        <begin position="168"/>
        <end position="189"/>
    </location>
</feature>
<evidence type="ECO:0000313" key="7">
    <source>
        <dbReference type="Proteomes" id="UP000295304"/>
    </source>
</evidence>
<keyword evidence="7" id="KW-1185">Reference proteome</keyword>
<evidence type="ECO:0000256" key="2">
    <source>
        <dbReference type="ARBA" id="ARBA00022692"/>
    </source>
</evidence>
<evidence type="ECO:0000256" key="1">
    <source>
        <dbReference type="ARBA" id="ARBA00004141"/>
    </source>
</evidence>
<sequence>MMIYLPIAKISVNIFVILGMGGGVGLLSGLFGVGGGFLITPLLIFIGIPSAVAVATGANQIVAASVSGVLAHWKRGNVDLKMGIILLVGGVIGSTLGVWLFTFLKSLGQIDLVIKLSYVVFLGIIGGLMLVESINAMMRKKNAGAGKRHHHTWIHGLPFKTRFRRSRLYISAILPFIIGIIVGVLSAIMGVGGGFVMVPAMIYLLGMPTSIVIGTSLFQIIFVTGNVTILQAVNNYAVDVVLALLLLVGGVIGAQFGARLGAKLHGEQLRVLLALLVVAVCAKMAYGLIATPEDVYSLAMLGGN</sequence>